<dbReference type="RefSeq" id="WP_126127984.1">
    <property type="nucleotide sequence ID" value="NZ_CP034464.1"/>
</dbReference>
<proteinExistence type="predicted"/>
<sequence>MMVLVWAYLAYFILSSRGDWRPLDRSSRRRQLHPYEGRLFIAEQAQSKTKTPLCQRAYPMRLSGHAGCQGAWTMRERVASKIILSN</sequence>
<accession>A0A3Q9BRB0</accession>
<reference evidence="1 2" key="1">
    <citation type="journal article" date="2011" name="Int. J. Syst. Evol. Microbiol.">
        <title>Description of Undibacterium oligocarboniphilum sp. nov., isolated from purified water, and Undibacterium pigrum strain CCUG 49012 as the type strain of Undibacterium parvum sp. nov., and emended descriptions of the genus Undibacterium and the species Undibacterium pigrum.</title>
        <authorList>
            <person name="Eder W."/>
            <person name="Wanner G."/>
            <person name="Ludwig W."/>
            <person name="Busse H.J."/>
            <person name="Ziemke-Kageler F."/>
            <person name="Lang E."/>
        </authorList>
    </citation>
    <scope>NUCLEOTIDE SEQUENCE [LARGE SCALE GENOMIC DNA]</scope>
    <source>
        <strain evidence="1 2">DSM 23061</strain>
    </source>
</reference>
<dbReference type="KEGG" id="upv:EJN92_11685"/>
<evidence type="ECO:0000313" key="2">
    <source>
        <dbReference type="Proteomes" id="UP000275663"/>
    </source>
</evidence>
<dbReference type="EMBL" id="CP034464">
    <property type="protein sequence ID" value="AZP12605.1"/>
    <property type="molecule type" value="Genomic_DNA"/>
</dbReference>
<keyword evidence="2" id="KW-1185">Reference proteome</keyword>
<dbReference type="Proteomes" id="UP000275663">
    <property type="component" value="Chromosome"/>
</dbReference>
<evidence type="ECO:0000313" key="1">
    <source>
        <dbReference type="EMBL" id="AZP12605.1"/>
    </source>
</evidence>
<organism evidence="1 2">
    <name type="scientific">Undibacterium parvum</name>
    <dbReference type="NCBI Taxonomy" id="401471"/>
    <lineage>
        <taxon>Bacteria</taxon>
        <taxon>Pseudomonadati</taxon>
        <taxon>Pseudomonadota</taxon>
        <taxon>Betaproteobacteria</taxon>
        <taxon>Burkholderiales</taxon>
        <taxon>Oxalobacteraceae</taxon>
        <taxon>Undibacterium</taxon>
    </lineage>
</organism>
<gene>
    <name evidence="1" type="ORF">EJN92_11685</name>
</gene>
<protein>
    <submittedName>
        <fullName evidence="1">Uncharacterized protein</fullName>
    </submittedName>
</protein>
<name>A0A3Q9BRB0_9BURK</name>
<dbReference type="AlphaFoldDB" id="A0A3Q9BRB0"/>